<organism evidence="3 4">
    <name type="scientific">Lyngbya aestuarii BL J</name>
    <dbReference type="NCBI Taxonomy" id="1348334"/>
    <lineage>
        <taxon>Bacteria</taxon>
        <taxon>Bacillati</taxon>
        <taxon>Cyanobacteriota</taxon>
        <taxon>Cyanophyceae</taxon>
        <taxon>Oscillatoriophycideae</taxon>
        <taxon>Oscillatoriales</taxon>
        <taxon>Microcoleaceae</taxon>
        <taxon>Lyngbya</taxon>
    </lineage>
</organism>
<feature type="domain" description="FAS1" evidence="2">
    <location>
        <begin position="64"/>
        <end position="195"/>
    </location>
</feature>
<evidence type="ECO:0000256" key="1">
    <source>
        <dbReference type="SAM" id="Phobius"/>
    </source>
</evidence>
<dbReference type="SUPFAM" id="SSF82153">
    <property type="entry name" value="FAS1 domain"/>
    <property type="match status" value="1"/>
</dbReference>
<name>U7Q9Y6_9CYAN</name>
<feature type="transmembrane region" description="Helical" evidence="1">
    <location>
        <begin position="12"/>
        <end position="31"/>
    </location>
</feature>
<keyword evidence="1" id="KW-1133">Transmembrane helix</keyword>
<comment type="caution">
    <text evidence="3">The sequence shown here is derived from an EMBL/GenBank/DDBJ whole genome shotgun (WGS) entry which is preliminary data.</text>
</comment>
<proteinExistence type="predicted"/>
<dbReference type="PANTHER" id="PTHR10900:SF77">
    <property type="entry name" value="FI19380P1"/>
    <property type="match status" value="1"/>
</dbReference>
<dbReference type="OrthoDB" id="9800666at2"/>
<gene>
    <name evidence="3" type="ORF">M595_5426</name>
</gene>
<evidence type="ECO:0000313" key="4">
    <source>
        <dbReference type="Proteomes" id="UP000017127"/>
    </source>
</evidence>
<dbReference type="FunFam" id="2.30.180.10:FF:000032">
    <property type="entry name" value="Fasciclin domain-containing protein, putative"/>
    <property type="match status" value="1"/>
</dbReference>
<dbReference type="EMBL" id="AUZM01000087">
    <property type="protein sequence ID" value="ERT04639.1"/>
    <property type="molecule type" value="Genomic_DNA"/>
</dbReference>
<dbReference type="PROSITE" id="PS50213">
    <property type="entry name" value="FAS1"/>
    <property type="match status" value="1"/>
</dbReference>
<dbReference type="InterPro" id="IPR050904">
    <property type="entry name" value="Adhesion/Biosynth-related"/>
</dbReference>
<keyword evidence="1" id="KW-0812">Transmembrane</keyword>
<dbReference type="InterPro" id="IPR036378">
    <property type="entry name" value="FAS1_dom_sf"/>
</dbReference>
<keyword evidence="1" id="KW-0472">Membrane</keyword>
<reference evidence="3 4" key="1">
    <citation type="journal article" date="2013" name="Front. Microbiol.">
        <title>Comparative genomic analyses of the cyanobacterium, Lyngbya aestuarii BL J, a powerful hydrogen producer.</title>
        <authorList>
            <person name="Kothari A."/>
            <person name="Vaughn M."/>
            <person name="Garcia-Pichel F."/>
        </authorList>
    </citation>
    <scope>NUCLEOTIDE SEQUENCE [LARGE SCALE GENOMIC DNA]</scope>
    <source>
        <strain evidence="3 4">BL J</strain>
    </source>
</reference>
<dbReference type="GO" id="GO:0030198">
    <property type="term" value="P:extracellular matrix organization"/>
    <property type="evidence" value="ECO:0007669"/>
    <property type="project" value="TreeGrafter"/>
</dbReference>
<dbReference type="SMART" id="SM00554">
    <property type="entry name" value="FAS1"/>
    <property type="match status" value="1"/>
</dbReference>
<dbReference type="GO" id="GO:0007155">
    <property type="term" value="P:cell adhesion"/>
    <property type="evidence" value="ECO:0007669"/>
    <property type="project" value="TreeGrafter"/>
</dbReference>
<evidence type="ECO:0000259" key="2">
    <source>
        <dbReference type="PROSITE" id="PS50213"/>
    </source>
</evidence>
<dbReference type="InterPro" id="IPR000782">
    <property type="entry name" value="FAS1_domain"/>
</dbReference>
<dbReference type="Gene3D" id="2.30.180.10">
    <property type="entry name" value="FAS1 domain"/>
    <property type="match status" value="1"/>
</dbReference>
<dbReference type="Pfam" id="PF02469">
    <property type="entry name" value="Fasciclin"/>
    <property type="match status" value="1"/>
</dbReference>
<dbReference type="GO" id="GO:0005615">
    <property type="term" value="C:extracellular space"/>
    <property type="evidence" value="ECO:0007669"/>
    <property type="project" value="TreeGrafter"/>
</dbReference>
<keyword evidence="4" id="KW-1185">Reference proteome</keyword>
<dbReference type="Proteomes" id="UP000017127">
    <property type="component" value="Unassembled WGS sequence"/>
</dbReference>
<dbReference type="RefSeq" id="WP_023069117.1">
    <property type="nucleotide sequence ID" value="NZ_AUZM01000087.1"/>
</dbReference>
<evidence type="ECO:0000313" key="3">
    <source>
        <dbReference type="EMBL" id="ERT04639.1"/>
    </source>
</evidence>
<dbReference type="AlphaFoldDB" id="U7Q9Y6"/>
<accession>U7Q9Y6</accession>
<dbReference type="GO" id="GO:0050839">
    <property type="term" value="F:cell adhesion molecule binding"/>
    <property type="evidence" value="ECO:0007669"/>
    <property type="project" value="TreeGrafter"/>
</dbReference>
<protein>
    <submittedName>
        <fullName evidence="3">Beta-Ig-H3/Fasciclin domain protein</fullName>
    </submittedName>
</protein>
<dbReference type="GO" id="GO:0031012">
    <property type="term" value="C:extracellular matrix"/>
    <property type="evidence" value="ECO:0007669"/>
    <property type="project" value="TreeGrafter"/>
</dbReference>
<dbReference type="PANTHER" id="PTHR10900">
    <property type="entry name" value="PERIOSTIN-RELATED"/>
    <property type="match status" value="1"/>
</dbReference>
<sequence>MITQYYFQKYKTVSRIGAIAIAITIINIPGFTTLNQAVAAEKSQELILTQSFEDLPGQIRDSISGDIIGVLLSDSRFTTLATVLKVTGLLDQLKEGGPFTIFAPTDEAFANLPSGMLEMLMKPENREQLTNLLKYHVIPGEVTSEELPSGEVQTVEGSSVNVDVESDGVMVEDANVIDADIPANNGVVHVIDKVMVLPE</sequence>